<dbReference type="HOGENOM" id="CLU_2487984_0_0_1"/>
<sequence>MVVRLLESGLPKLQTSFGIGRIPHAHFLNRLRIMLIDICCRYGETMLKEKKFPLVSYREPTERSGWMQLYYTDNLLHVLKGNNGLSC</sequence>
<gene>
    <name evidence="1" type="ordered locus">VIT_03s0167g00040</name>
</gene>
<dbReference type="Proteomes" id="UP000009183">
    <property type="component" value="Chromosome 3"/>
</dbReference>
<dbReference type="InParanoid" id="D7TYI0"/>
<evidence type="ECO:0000313" key="1">
    <source>
        <dbReference type="EMBL" id="CBI35555.3"/>
    </source>
</evidence>
<dbReference type="AlphaFoldDB" id="D7TYI0"/>
<name>D7TYI0_VITVI</name>
<proteinExistence type="predicted"/>
<evidence type="ECO:0000313" key="2">
    <source>
        <dbReference type="Proteomes" id="UP000009183"/>
    </source>
</evidence>
<reference evidence="2" key="1">
    <citation type="journal article" date="2007" name="Nature">
        <title>The grapevine genome sequence suggests ancestral hexaploidization in major angiosperm phyla.</title>
        <authorList>
            <consortium name="The French-Italian Public Consortium for Grapevine Genome Characterization."/>
            <person name="Jaillon O."/>
            <person name="Aury J.-M."/>
            <person name="Noel B."/>
            <person name="Policriti A."/>
            <person name="Clepet C."/>
            <person name="Casagrande A."/>
            <person name="Choisne N."/>
            <person name="Aubourg S."/>
            <person name="Vitulo N."/>
            <person name="Jubin C."/>
            <person name="Vezzi A."/>
            <person name="Legeai F."/>
            <person name="Hugueney P."/>
            <person name="Dasilva C."/>
            <person name="Horner D."/>
            <person name="Mica E."/>
            <person name="Jublot D."/>
            <person name="Poulain J."/>
            <person name="Bruyere C."/>
            <person name="Billault A."/>
            <person name="Segurens B."/>
            <person name="Gouyvenoux M."/>
            <person name="Ugarte E."/>
            <person name="Cattonaro F."/>
            <person name="Anthouard V."/>
            <person name="Vico V."/>
            <person name="Del Fabbro C."/>
            <person name="Alaux M."/>
            <person name="Di Gaspero G."/>
            <person name="Dumas V."/>
            <person name="Felice N."/>
            <person name="Paillard S."/>
            <person name="Juman I."/>
            <person name="Moroldo M."/>
            <person name="Scalabrin S."/>
            <person name="Canaguier A."/>
            <person name="Le Clainche I."/>
            <person name="Malacrida G."/>
            <person name="Durand E."/>
            <person name="Pesole G."/>
            <person name="Laucou V."/>
            <person name="Chatelet P."/>
            <person name="Merdinoglu D."/>
            <person name="Delledonne M."/>
            <person name="Pezzotti M."/>
            <person name="Lecharny A."/>
            <person name="Scarpelli C."/>
            <person name="Artiguenave F."/>
            <person name="Pe M.E."/>
            <person name="Valle G."/>
            <person name="Morgante M."/>
            <person name="Caboche M."/>
            <person name="Adam-Blondon A.-F."/>
            <person name="Weissenbach J."/>
            <person name="Quetier F."/>
            <person name="Wincker P."/>
        </authorList>
    </citation>
    <scope>NUCLEOTIDE SEQUENCE [LARGE SCALE GENOMIC DNA]</scope>
    <source>
        <strain evidence="2">cv. Pinot noir / PN40024</strain>
    </source>
</reference>
<dbReference type="PaxDb" id="29760-VIT_03s0167g00040.t01"/>
<keyword evidence="2" id="KW-1185">Reference proteome</keyword>
<dbReference type="EMBL" id="FN596268">
    <property type="protein sequence ID" value="CBI35555.3"/>
    <property type="molecule type" value="Genomic_DNA"/>
</dbReference>
<protein>
    <submittedName>
        <fullName evidence="1">Uncharacterized protein</fullName>
    </submittedName>
</protein>
<accession>D7TYI0</accession>
<organism evidence="1 2">
    <name type="scientific">Vitis vinifera</name>
    <name type="common">Grape</name>
    <dbReference type="NCBI Taxonomy" id="29760"/>
    <lineage>
        <taxon>Eukaryota</taxon>
        <taxon>Viridiplantae</taxon>
        <taxon>Streptophyta</taxon>
        <taxon>Embryophyta</taxon>
        <taxon>Tracheophyta</taxon>
        <taxon>Spermatophyta</taxon>
        <taxon>Magnoliopsida</taxon>
        <taxon>eudicotyledons</taxon>
        <taxon>Gunneridae</taxon>
        <taxon>Pentapetalae</taxon>
        <taxon>rosids</taxon>
        <taxon>Vitales</taxon>
        <taxon>Vitaceae</taxon>
        <taxon>Viteae</taxon>
        <taxon>Vitis</taxon>
    </lineage>
</organism>